<keyword evidence="3" id="KW-0240">DNA-directed RNA polymerase</keyword>
<evidence type="ECO:0000256" key="1">
    <source>
        <dbReference type="ARBA" id="ARBA00004604"/>
    </source>
</evidence>
<dbReference type="GO" id="GO:0006351">
    <property type="term" value="P:DNA-templated transcription"/>
    <property type="evidence" value="ECO:0007669"/>
    <property type="project" value="InterPro"/>
</dbReference>
<organism evidence="6 7">
    <name type="scientific">Entamoeba invadens IP1</name>
    <dbReference type="NCBI Taxonomy" id="370355"/>
    <lineage>
        <taxon>Eukaryota</taxon>
        <taxon>Amoebozoa</taxon>
        <taxon>Evosea</taxon>
        <taxon>Archamoebae</taxon>
        <taxon>Mastigamoebida</taxon>
        <taxon>Entamoebidae</taxon>
        <taxon>Entamoeba</taxon>
    </lineage>
</organism>
<dbReference type="OrthoDB" id="28195at2759"/>
<dbReference type="InterPro" id="IPR009668">
    <property type="entry name" value="RNA_pol-assoc_fac_A49-like"/>
</dbReference>
<keyword evidence="5" id="KW-0539">Nucleus</keyword>
<evidence type="ECO:0000313" key="6">
    <source>
        <dbReference type="EMBL" id="ELP91314.1"/>
    </source>
</evidence>
<gene>
    <name evidence="6" type="ORF">EIN_153210</name>
</gene>
<dbReference type="Pfam" id="PF06870">
    <property type="entry name" value="RNA_pol_I_A49"/>
    <property type="match status" value="1"/>
</dbReference>
<accession>A0A0A1U8T4</accession>
<dbReference type="GO" id="GO:0000428">
    <property type="term" value="C:DNA-directed RNA polymerase complex"/>
    <property type="evidence" value="ECO:0007669"/>
    <property type="project" value="UniProtKB-KW"/>
</dbReference>
<dbReference type="GO" id="GO:0003677">
    <property type="term" value="F:DNA binding"/>
    <property type="evidence" value="ECO:0007669"/>
    <property type="project" value="InterPro"/>
</dbReference>
<dbReference type="AlphaFoldDB" id="A0A0A1U8T4"/>
<evidence type="ECO:0000256" key="2">
    <source>
        <dbReference type="ARBA" id="ARBA00009430"/>
    </source>
</evidence>
<keyword evidence="7" id="KW-1185">Reference proteome</keyword>
<dbReference type="GeneID" id="14890150"/>
<keyword evidence="4" id="KW-0804">Transcription</keyword>
<comment type="similarity">
    <text evidence="2">Belongs to the eukaryotic RPA49/POLR1E RNA polymerase subunit family.</text>
</comment>
<dbReference type="PANTHER" id="PTHR14440">
    <property type="entry name" value="DNA-DIRECTED RNA POLYMERASE I SUBUNIT RPA49"/>
    <property type="match status" value="1"/>
</dbReference>
<dbReference type="RefSeq" id="XP_004258085.1">
    <property type="nucleotide sequence ID" value="XM_004258037.1"/>
</dbReference>
<evidence type="ECO:0000256" key="3">
    <source>
        <dbReference type="ARBA" id="ARBA00022478"/>
    </source>
</evidence>
<dbReference type="KEGG" id="eiv:EIN_153210"/>
<comment type="subcellular location">
    <subcellularLocation>
        <location evidence="1">Nucleus</location>
        <location evidence="1">Nucleolus</location>
    </subcellularLocation>
</comment>
<evidence type="ECO:0000313" key="7">
    <source>
        <dbReference type="Proteomes" id="UP000014680"/>
    </source>
</evidence>
<dbReference type="GO" id="GO:0005730">
    <property type="term" value="C:nucleolus"/>
    <property type="evidence" value="ECO:0007669"/>
    <property type="project" value="UniProtKB-SubCell"/>
</dbReference>
<evidence type="ECO:0000256" key="4">
    <source>
        <dbReference type="ARBA" id="ARBA00023163"/>
    </source>
</evidence>
<proteinExistence type="inferred from homology"/>
<dbReference type="EMBL" id="KB206474">
    <property type="protein sequence ID" value="ELP91314.1"/>
    <property type="molecule type" value="Genomic_DNA"/>
</dbReference>
<evidence type="ECO:0000256" key="5">
    <source>
        <dbReference type="ARBA" id="ARBA00023242"/>
    </source>
</evidence>
<name>A0A0A1U8T4_ENTIV</name>
<reference evidence="6 7" key="1">
    <citation type="submission" date="2012-10" db="EMBL/GenBank/DDBJ databases">
        <authorList>
            <person name="Zafar N."/>
            <person name="Inman J."/>
            <person name="Hall N."/>
            <person name="Lorenzi H."/>
            <person name="Caler E."/>
        </authorList>
    </citation>
    <scope>NUCLEOTIDE SEQUENCE [LARGE SCALE GENOMIC DNA]</scope>
    <source>
        <strain evidence="6 7">IP1</strain>
    </source>
</reference>
<protein>
    <submittedName>
        <fullName evidence="6">Uncharacterized protein</fullName>
    </submittedName>
</protein>
<dbReference type="Proteomes" id="UP000014680">
    <property type="component" value="Unassembled WGS sequence"/>
</dbReference>
<dbReference type="OMA" id="YPIDHIF"/>
<sequence length="409" mass="46043">MESRKHGLEGDILVPELKKRVIDMTCEPPETKEKYKPCVIEMGALPRSSDLLASRFLINDSKIAGKCGDTLVFKQISDVVDYMNYAIGIRKKGTTDLTILPVEHYTLKQQIKSDEPEEFADQGSFAAKKLELNINFGTSRPRINTMLRNMMNKAVGTHDIVREDVTLPESGRLVLNPIDYPDLPFFNPSTTVVEEVYPIDHIFSADELEYFNAYSKEARNKLKGSDMVVASETLEKIKKTKFGNYYGPLLTSMDKKRLPKVLGLLEAYRILYLLATRAKTLRFNKNYVNLASAEDLSQDILVSLADKYYEKVLDEKTDQVTYDLTNLLKTKLVNTAIVLALNVTGFTLSSEMAKLIAVDFQVSNMAIISHLSRVGCKGSFITQDGKKDNTFVLNAPLNIPSLTKKNKKK</sequence>
<dbReference type="VEuPathDB" id="AmoebaDB:EIN_153210"/>